<evidence type="ECO:0000259" key="2">
    <source>
        <dbReference type="Pfam" id="PF13866"/>
    </source>
</evidence>
<sequence>MYSPSGMRPQFSPRPLGSSPSPSSSATSSSQITQPDKIDPDQPPHQLQAMEKAIGLQTVQAPYQVYQTSSGAIYSTSHDIPRMSQAVHYDANQVNQLQRQQIQMQSVPQMIQIHDMHGMHHVQDTSLHFFQGAPVAFQNNGQVQPLRADEVHRASYPYSNFNAFVNPAEGKTCCLLNDRNVRCPNPATTAAFTRNVQDLVGQNGAQLKEDPTAGHMYICDFHKNYIQKLRIIHPGVPGSWQPGTTYVANLAQPFYSSFSPFQQHQQAQQPNQESSPLPQVSSSGPAAPSSSDDNRHENTLERGESTGRSSAAAQPHYALDSGSKRKSSTEPVDMRKTNNVVVEGPKNGGNRAAAEVESGKESSDEEIQYENVLASSDLLYGVGEIFSFEEIHGYLKHFDIQVSPHATKEELSRIFYEHMESVPITDTKSTLTAFFHAVKTDTRAFNQPYKQPLTIDFELSSDEEVLLVDTKSGSQTGNISTASDIATDSETEEDEEIMDESLPELHFEADVQRAVNEVNGKLSIAEIERILGKYSLPTKYTYAPQDSDSDSSSAEEAKPVGKRNVVSQRKRQKFRNGGE</sequence>
<accession>A0A1D1VJW4</accession>
<feature type="compositionally biased region" description="Basic residues" evidence="1">
    <location>
        <begin position="568"/>
        <end position="579"/>
    </location>
</feature>
<comment type="caution">
    <text evidence="4">The sequence shown here is derived from an EMBL/GenBank/DDBJ whole genome shotgun (WGS) entry which is preliminary data.</text>
</comment>
<feature type="domain" description="Histone deacetylase complex subunit SAP30 zinc-finger" evidence="2">
    <location>
        <begin position="170"/>
        <end position="230"/>
    </location>
</feature>
<feature type="region of interest" description="Disordered" evidence="1">
    <location>
        <begin position="538"/>
        <end position="579"/>
    </location>
</feature>
<feature type="compositionally biased region" description="Low complexity" evidence="1">
    <location>
        <begin position="260"/>
        <end position="291"/>
    </location>
</feature>
<name>A0A1D1VJW4_RAMVA</name>
<evidence type="ECO:0000259" key="3">
    <source>
        <dbReference type="Pfam" id="PF13867"/>
    </source>
</evidence>
<reference evidence="4 5" key="1">
    <citation type="journal article" date="2016" name="Nat. Commun.">
        <title>Extremotolerant tardigrade genome and improved radiotolerance of human cultured cells by tardigrade-unique protein.</title>
        <authorList>
            <person name="Hashimoto T."/>
            <person name="Horikawa D.D."/>
            <person name="Saito Y."/>
            <person name="Kuwahara H."/>
            <person name="Kozuka-Hata H."/>
            <person name="Shin-I T."/>
            <person name="Minakuchi Y."/>
            <person name="Ohishi K."/>
            <person name="Motoyama A."/>
            <person name="Aizu T."/>
            <person name="Enomoto A."/>
            <person name="Kondo K."/>
            <person name="Tanaka S."/>
            <person name="Hara Y."/>
            <person name="Koshikawa S."/>
            <person name="Sagara H."/>
            <person name="Miura T."/>
            <person name="Yokobori S."/>
            <person name="Miyagawa K."/>
            <person name="Suzuki Y."/>
            <person name="Kubo T."/>
            <person name="Oyama M."/>
            <person name="Kohara Y."/>
            <person name="Fujiyama A."/>
            <person name="Arakawa K."/>
            <person name="Katayama T."/>
            <person name="Toyoda A."/>
            <person name="Kunieda T."/>
        </authorList>
    </citation>
    <scope>NUCLEOTIDE SEQUENCE [LARGE SCALE GENOMIC DNA]</scope>
    <source>
        <strain evidence="4 5">YOKOZUNA-1</strain>
    </source>
</reference>
<dbReference type="Proteomes" id="UP000186922">
    <property type="component" value="Unassembled WGS sequence"/>
</dbReference>
<dbReference type="Pfam" id="PF13866">
    <property type="entry name" value="zf-SAP30"/>
    <property type="match status" value="1"/>
</dbReference>
<dbReference type="Pfam" id="PF13867">
    <property type="entry name" value="SAP30_Sin3_bdg"/>
    <property type="match status" value="1"/>
</dbReference>
<proteinExistence type="predicted"/>
<dbReference type="Gene3D" id="3.40.1800.30">
    <property type="match status" value="1"/>
</dbReference>
<feature type="region of interest" description="Disordered" evidence="1">
    <location>
        <begin position="260"/>
        <end position="365"/>
    </location>
</feature>
<dbReference type="InterPro" id="IPR038291">
    <property type="entry name" value="SAP30_C_sf"/>
</dbReference>
<dbReference type="STRING" id="947166.A0A1D1VJW4"/>
<dbReference type="AlphaFoldDB" id="A0A1D1VJW4"/>
<feature type="domain" description="Histone deacetylase complex subunit SAP30 Sin3 binding" evidence="3">
    <location>
        <begin position="394"/>
        <end position="439"/>
    </location>
</feature>
<feature type="region of interest" description="Disordered" evidence="1">
    <location>
        <begin position="1"/>
        <end position="44"/>
    </location>
</feature>
<protein>
    <submittedName>
        <fullName evidence="4">Uncharacterized protein</fullName>
    </submittedName>
</protein>
<keyword evidence="5" id="KW-1185">Reference proteome</keyword>
<dbReference type="InterPro" id="IPR025718">
    <property type="entry name" value="SAP30_Sin3-bd"/>
</dbReference>
<dbReference type="InterPro" id="IPR025717">
    <property type="entry name" value="SAP30_zn-finger"/>
</dbReference>
<dbReference type="Gene3D" id="6.10.160.20">
    <property type="match status" value="1"/>
</dbReference>
<evidence type="ECO:0000256" key="1">
    <source>
        <dbReference type="SAM" id="MobiDB-lite"/>
    </source>
</evidence>
<feature type="compositionally biased region" description="Basic and acidic residues" evidence="1">
    <location>
        <begin position="292"/>
        <end position="305"/>
    </location>
</feature>
<dbReference type="EMBL" id="BDGG01000005">
    <property type="protein sequence ID" value="GAU99203.1"/>
    <property type="molecule type" value="Genomic_DNA"/>
</dbReference>
<evidence type="ECO:0000313" key="5">
    <source>
        <dbReference type="Proteomes" id="UP000186922"/>
    </source>
</evidence>
<evidence type="ECO:0000313" key="4">
    <source>
        <dbReference type="EMBL" id="GAU99203.1"/>
    </source>
</evidence>
<gene>
    <name evidence="4" type="primary">RvY_10236-1</name>
    <name evidence="4" type="synonym">RvY_10236.1</name>
    <name evidence="4" type="ORF">RvY_10236</name>
</gene>
<organism evidence="4 5">
    <name type="scientific">Ramazzottius varieornatus</name>
    <name type="common">Water bear</name>
    <name type="synonym">Tardigrade</name>
    <dbReference type="NCBI Taxonomy" id="947166"/>
    <lineage>
        <taxon>Eukaryota</taxon>
        <taxon>Metazoa</taxon>
        <taxon>Ecdysozoa</taxon>
        <taxon>Tardigrada</taxon>
        <taxon>Eutardigrada</taxon>
        <taxon>Parachela</taxon>
        <taxon>Hypsibioidea</taxon>
        <taxon>Ramazzottiidae</taxon>
        <taxon>Ramazzottius</taxon>
    </lineage>
</organism>
<feature type="compositionally biased region" description="Low complexity" evidence="1">
    <location>
        <begin position="13"/>
        <end position="30"/>
    </location>
</feature>
<dbReference type="OrthoDB" id="510958at2759"/>